<feature type="domain" description="DUF4283" evidence="2">
    <location>
        <begin position="58"/>
        <end position="142"/>
    </location>
</feature>
<evidence type="ECO:0000313" key="3">
    <source>
        <dbReference type="EMBL" id="KAG0573256.1"/>
    </source>
</evidence>
<dbReference type="Pfam" id="PF14111">
    <property type="entry name" value="DUF4283"/>
    <property type="match status" value="1"/>
</dbReference>
<reference evidence="3" key="1">
    <citation type="submission" date="2020-06" db="EMBL/GenBank/DDBJ databases">
        <title>WGS assembly of Ceratodon purpureus strain R40.</title>
        <authorList>
            <person name="Carey S.B."/>
            <person name="Jenkins J."/>
            <person name="Shu S."/>
            <person name="Lovell J.T."/>
            <person name="Sreedasyam A."/>
            <person name="Maumus F."/>
            <person name="Tiley G.P."/>
            <person name="Fernandez-Pozo N."/>
            <person name="Barry K."/>
            <person name="Chen C."/>
            <person name="Wang M."/>
            <person name="Lipzen A."/>
            <person name="Daum C."/>
            <person name="Saski C.A."/>
            <person name="Payton A.C."/>
            <person name="Mcbreen J.C."/>
            <person name="Conrad R.E."/>
            <person name="Kollar L.M."/>
            <person name="Olsson S."/>
            <person name="Huttunen S."/>
            <person name="Landis J.B."/>
            <person name="Wickett N.J."/>
            <person name="Johnson M.G."/>
            <person name="Rensing S.A."/>
            <person name="Grimwood J."/>
            <person name="Schmutz J."/>
            <person name="Mcdaniel S.F."/>
        </authorList>
    </citation>
    <scope>NUCLEOTIDE SEQUENCE</scope>
    <source>
        <strain evidence="3">R40</strain>
    </source>
</reference>
<dbReference type="InterPro" id="IPR025558">
    <property type="entry name" value="DUF4283"/>
</dbReference>
<protein>
    <recommendedName>
        <fullName evidence="2">DUF4283 domain-containing protein</fullName>
    </recommendedName>
</protein>
<dbReference type="EMBL" id="CM026426">
    <property type="protein sequence ID" value="KAG0573256.1"/>
    <property type="molecule type" value="Genomic_DNA"/>
</dbReference>
<evidence type="ECO:0000313" key="4">
    <source>
        <dbReference type="Proteomes" id="UP000822688"/>
    </source>
</evidence>
<gene>
    <name evidence="3" type="ORF">KC19_VG162300</name>
</gene>
<name>A0A8T0HQY4_CERPU</name>
<sequence length="185" mass="20710">MALEAAPKGRTAAASQRQPPWSHPSKAVRAQPIPSGPKLKLSPTLETLALLTEDALALTKLALIGVSPTKIPSRTELQDWVNVNFVDSHMQVSRTRMLPRGHFVFTFACEDGAAEALRLSPHSFGTHLLYLHPWRPQYNPAQPTGIRIPVWIRFPRLDDLYYRALPALCKEIGVQSFGQEKRRIT</sequence>
<accession>A0A8T0HQY4</accession>
<dbReference type="AlphaFoldDB" id="A0A8T0HQY4"/>
<evidence type="ECO:0000259" key="2">
    <source>
        <dbReference type="Pfam" id="PF14111"/>
    </source>
</evidence>
<evidence type="ECO:0000256" key="1">
    <source>
        <dbReference type="SAM" id="MobiDB-lite"/>
    </source>
</evidence>
<comment type="caution">
    <text evidence="3">The sequence shown here is derived from an EMBL/GenBank/DDBJ whole genome shotgun (WGS) entry which is preliminary data.</text>
</comment>
<organism evidence="3 4">
    <name type="scientific">Ceratodon purpureus</name>
    <name type="common">Fire moss</name>
    <name type="synonym">Dicranum purpureum</name>
    <dbReference type="NCBI Taxonomy" id="3225"/>
    <lineage>
        <taxon>Eukaryota</taxon>
        <taxon>Viridiplantae</taxon>
        <taxon>Streptophyta</taxon>
        <taxon>Embryophyta</taxon>
        <taxon>Bryophyta</taxon>
        <taxon>Bryophytina</taxon>
        <taxon>Bryopsida</taxon>
        <taxon>Dicranidae</taxon>
        <taxon>Pseudoditrichales</taxon>
        <taxon>Ditrichaceae</taxon>
        <taxon>Ceratodon</taxon>
    </lineage>
</organism>
<proteinExistence type="predicted"/>
<feature type="region of interest" description="Disordered" evidence="1">
    <location>
        <begin position="1"/>
        <end position="38"/>
    </location>
</feature>
<keyword evidence="4" id="KW-1185">Reference proteome</keyword>
<dbReference type="Proteomes" id="UP000822688">
    <property type="component" value="Chromosome V"/>
</dbReference>